<organism evidence="1 2">
    <name type="scientific">Acetobacter persici</name>
    <dbReference type="NCBI Taxonomy" id="1076596"/>
    <lineage>
        <taxon>Bacteria</taxon>
        <taxon>Pseudomonadati</taxon>
        <taxon>Pseudomonadota</taxon>
        <taxon>Alphaproteobacteria</taxon>
        <taxon>Acetobacterales</taxon>
        <taxon>Acetobacteraceae</taxon>
        <taxon>Acetobacter</taxon>
    </lineage>
</organism>
<protein>
    <submittedName>
        <fullName evidence="1">Uncharacterized protein</fullName>
    </submittedName>
</protein>
<evidence type="ECO:0000313" key="2">
    <source>
        <dbReference type="Proteomes" id="UP000189055"/>
    </source>
</evidence>
<gene>
    <name evidence="1" type="ORF">A0U91_14610</name>
</gene>
<reference evidence="1 2" key="1">
    <citation type="submission" date="2016-03" db="EMBL/GenBank/DDBJ databases">
        <title>Acetic acid bacteria sequencing.</title>
        <authorList>
            <person name="Brandt J."/>
            <person name="Jakob F."/>
            <person name="Vogel R.F."/>
        </authorList>
    </citation>
    <scope>NUCLEOTIDE SEQUENCE [LARGE SCALE GENOMIC DNA]</scope>
    <source>
        <strain evidence="1 2">TMW2.1084</strain>
        <plasmid evidence="2">pac1084_1</plasmid>
    </source>
</reference>
<keyword evidence="1" id="KW-0614">Plasmid</keyword>
<sequence>MCREVAQKFSEIHETKKKFDLINEEQWNFLCGWSLEAVQPGNSPPIPSYHTIDAFRQLGNDLARSCGVEVAALAYPASSTSLASSGVATLFQILQVMKSTSAAGAWGGFISEAMKFYDVVFLVALRGFSEKYGGIAVPLEPVKEFSEIRCASADEAVRIALRRTSESDLNESMDITGQDGSVIRLSSIQEVNEFLSILDRAYFYQDGKLEGRYINAQWGKGNVSLNIAGEEMTTTWASLEVRNGTVGRLLDLAGPKGVLRAGSLRYGWI</sequence>
<accession>A0A1U9LII9</accession>
<dbReference type="EMBL" id="CP014688">
    <property type="protein sequence ID" value="AQT06256.1"/>
    <property type="molecule type" value="Genomic_DNA"/>
</dbReference>
<geneLocation type="plasmid" evidence="2">
    <name>pac1084_1</name>
</geneLocation>
<proteinExistence type="predicted"/>
<dbReference type="KEGG" id="aper:A0U91_14610"/>
<dbReference type="AlphaFoldDB" id="A0A1U9LII9"/>
<name>A0A1U9LII9_9PROT</name>
<dbReference type="Proteomes" id="UP000189055">
    <property type="component" value="Plasmid pAC1084_1"/>
</dbReference>
<evidence type="ECO:0000313" key="1">
    <source>
        <dbReference type="EMBL" id="AQT06256.1"/>
    </source>
</evidence>